<comment type="caution">
    <text evidence="6">The sequence shown here is derived from an EMBL/GenBank/DDBJ whole genome shotgun (WGS) entry which is preliminary data.</text>
</comment>
<dbReference type="OrthoDB" id="2077914at2"/>
<dbReference type="GO" id="GO:0006310">
    <property type="term" value="P:DNA recombination"/>
    <property type="evidence" value="ECO:0007669"/>
    <property type="project" value="TreeGrafter"/>
</dbReference>
<keyword evidence="7" id="KW-1185">Reference proteome</keyword>
<protein>
    <submittedName>
        <fullName evidence="6">DEAD/DEAH box helicase</fullName>
    </submittedName>
</protein>
<dbReference type="PROSITE" id="PS51192">
    <property type="entry name" value="HELICASE_ATP_BIND_1"/>
    <property type="match status" value="1"/>
</dbReference>
<dbReference type="InterPro" id="IPR001650">
    <property type="entry name" value="Helicase_C-like"/>
</dbReference>
<name>A0A4Y8LNH2_9BACL</name>
<dbReference type="AlphaFoldDB" id="A0A4Y8LNH2"/>
<organism evidence="6 7">
    <name type="scientific">Jeotgalibacillus salarius</name>
    <dbReference type="NCBI Taxonomy" id="546023"/>
    <lineage>
        <taxon>Bacteria</taxon>
        <taxon>Bacillati</taxon>
        <taxon>Bacillota</taxon>
        <taxon>Bacilli</taxon>
        <taxon>Bacillales</taxon>
        <taxon>Caryophanaceae</taxon>
        <taxon>Jeotgalibacillus</taxon>
    </lineage>
</organism>
<dbReference type="Pfam" id="PF04851">
    <property type="entry name" value="ResIII"/>
    <property type="match status" value="1"/>
</dbReference>
<feature type="domain" description="Helicase C-terminal" evidence="5">
    <location>
        <begin position="293"/>
        <end position="438"/>
    </location>
</feature>
<evidence type="ECO:0000259" key="4">
    <source>
        <dbReference type="PROSITE" id="PS51192"/>
    </source>
</evidence>
<dbReference type="Pfam" id="PF00271">
    <property type="entry name" value="Helicase_C"/>
    <property type="match status" value="1"/>
</dbReference>
<dbReference type="InterPro" id="IPR006935">
    <property type="entry name" value="Helicase/UvrB_N"/>
</dbReference>
<keyword evidence="2" id="KW-0067">ATP-binding</keyword>
<dbReference type="Gene3D" id="3.40.50.300">
    <property type="entry name" value="P-loop containing nucleotide triphosphate hydrolases"/>
    <property type="match status" value="2"/>
</dbReference>
<dbReference type="PANTHER" id="PTHR30580">
    <property type="entry name" value="PRIMOSOMAL PROTEIN N"/>
    <property type="match status" value="1"/>
</dbReference>
<evidence type="ECO:0000256" key="2">
    <source>
        <dbReference type="ARBA" id="ARBA00022840"/>
    </source>
</evidence>
<keyword evidence="3" id="KW-0238">DNA-binding</keyword>
<evidence type="ECO:0000259" key="5">
    <source>
        <dbReference type="PROSITE" id="PS51194"/>
    </source>
</evidence>
<gene>
    <name evidence="6" type="ORF">E2626_01115</name>
</gene>
<evidence type="ECO:0000256" key="1">
    <source>
        <dbReference type="ARBA" id="ARBA00022741"/>
    </source>
</evidence>
<dbReference type="SMART" id="SM00490">
    <property type="entry name" value="HELICc"/>
    <property type="match status" value="1"/>
</dbReference>
<dbReference type="GO" id="GO:0043138">
    <property type="term" value="F:3'-5' DNA helicase activity"/>
    <property type="evidence" value="ECO:0007669"/>
    <property type="project" value="TreeGrafter"/>
</dbReference>
<dbReference type="PROSITE" id="PS51194">
    <property type="entry name" value="HELICASE_CTER"/>
    <property type="match status" value="1"/>
</dbReference>
<dbReference type="GO" id="GO:0006302">
    <property type="term" value="P:double-strand break repair"/>
    <property type="evidence" value="ECO:0007669"/>
    <property type="project" value="TreeGrafter"/>
</dbReference>
<dbReference type="SUPFAM" id="SSF52540">
    <property type="entry name" value="P-loop containing nucleoside triphosphate hydrolases"/>
    <property type="match status" value="1"/>
</dbReference>
<dbReference type="GO" id="GO:0006270">
    <property type="term" value="P:DNA replication initiation"/>
    <property type="evidence" value="ECO:0007669"/>
    <property type="project" value="TreeGrafter"/>
</dbReference>
<evidence type="ECO:0000313" key="6">
    <source>
        <dbReference type="EMBL" id="TFE03957.1"/>
    </source>
</evidence>
<dbReference type="GO" id="GO:0003677">
    <property type="term" value="F:DNA binding"/>
    <property type="evidence" value="ECO:0007669"/>
    <property type="project" value="UniProtKB-KW"/>
</dbReference>
<feature type="domain" description="Helicase ATP-binding" evidence="4">
    <location>
        <begin position="119"/>
        <end position="271"/>
    </location>
</feature>
<evidence type="ECO:0000313" key="7">
    <source>
        <dbReference type="Proteomes" id="UP000297776"/>
    </source>
</evidence>
<dbReference type="EMBL" id="SORX01000001">
    <property type="protein sequence ID" value="TFE03957.1"/>
    <property type="molecule type" value="Genomic_DNA"/>
</dbReference>
<dbReference type="InterPro" id="IPR027417">
    <property type="entry name" value="P-loop_NTPase"/>
</dbReference>
<proteinExistence type="predicted"/>
<dbReference type="PANTHER" id="PTHR30580:SF1">
    <property type="entry name" value="COMF OPERON PROTEIN 1"/>
    <property type="match status" value="1"/>
</dbReference>
<evidence type="ECO:0000256" key="3">
    <source>
        <dbReference type="ARBA" id="ARBA00023125"/>
    </source>
</evidence>
<dbReference type="Proteomes" id="UP000297776">
    <property type="component" value="Unassembled WGS sequence"/>
</dbReference>
<dbReference type="CDD" id="cd17925">
    <property type="entry name" value="DEXDc_ComFA"/>
    <property type="match status" value="1"/>
</dbReference>
<dbReference type="GO" id="GO:0005524">
    <property type="term" value="F:ATP binding"/>
    <property type="evidence" value="ECO:0007669"/>
    <property type="project" value="UniProtKB-KW"/>
</dbReference>
<keyword evidence="1" id="KW-0547">Nucleotide-binding</keyword>
<keyword evidence="6" id="KW-0347">Helicase</keyword>
<accession>A0A4Y8LNH2</accession>
<keyword evidence="6" id="KW-0378">Hydrolase</keyword>
<reference evidence="6 7" key="1">
    <citation type="submission" date="2019-03" db="EMBL/GenBank/DDBJ databases">
        <authorList>
            <person name="Yang Y."/>
        </authorList>
    </citation>
    <scope>NUCLEOTIDE SEQUENCE [LARGE SCALE GENOMIC DNA]</scope>
    <source>
        <strain evidence="6 7">ASL-1</strain>
    </source>
</reference>
<dbReference type="GO" id="GO:0016787">
    <property type="term" value="F:hydrolase activity"/>
    <property type="evidence" value="ECO:0007669"/>
    <property type="project" value="InterPro"/>
</dbReference>
<dbReference type="InterPro" id="IPR014001">
    <property type="entry name" value="Helicase_ATP-bd"/>
</dbReference>
<sequence>MTTPQQFLSGRQFLLSEVLNVFALKQFENQVECIPAVEKNHCNRCGNRKRYLFAWHDCGRCGKHCTYCRNCIQMGKASECGQVVLWKGPAFNQSPPADPVLQWEGSLSEPQQKASDCLVESLASKKSTLVHAVCGAGKTEILFKAVEVALLKGLRVCIATPRRDVVQELAPRFKKAFPTTIIESLYGGSEDRLPFAHLTIATTHQLIRFKEAFDVMVIDEVDAFPFSADAALQRSSHNARKKNSTLIYLSATPSRKIKTEQTFKIPARFHRFPLPVPETKWLGNWRKGLLKNKIDPAVLKWLAAHPKALIFMPDIESMEAYSKILDLPSVHSADPDRSEKVMQFREGKFNVLLTTTILERGVTFSGVEVAIVGADDSVFTEGALVQIAGRVGRDPKKHDGNVTFFHNGLTDAIVRAQRHIVLMNKEAGKLGYIRGVLS</sequence>
<dbReference type="SMART" id="SM00487">
    <property type="entry name" value="DEXDc"/>
    <property type="match status" value="1"/>
</dbReference>